<reference evidence="2" key="1">
    <citation type="journal article" date="2019" name="Int. J. Syst. Evol. Microbiol.">
        <title>The Global Catalogue of Microorganisms (GCM) 10K type strain sequencing project: providing services to taxonomists for standard genome sequencing and annotation.</title>
        <authorList>
            <consortium name="The Broad Institute Genomics Platform"/>
            <consortium name="The Broad Institute Genome Sequencing Center for Infectious Disease"/>
            <person name="Wu L."/>
            <person name="Ma J."/>
        </authorList>
    </citation>
    <scope>NUCLEOTIDE SEQUENCE [LARGE SCALE GENOMIC DNA]</scope>
    <source>
        <strain evidence="2">CGMCC 4.7106</strain>
    </source>
</reference>
<organism evidence="1 2">
    <name type="scientific">Nonomuraea harbinensis</name>
    <dbReference type="NCBI Taxonomy" id="1286938"/>
    <lineage>
        <taxon>Bacteria</taxon>
        <taxon>Bacillati</taxon>
        <taxon>Actinomycetota</taxon>
        <taxon>Actinomycetes</taxon>
        <taxon>Streptosporangiales</taxon>
        <taxon>Streptosporangiaceae</taxon>
        <taxon>Nonomuraea</taxon>
    </lineage>
</organism>
<keyword evidence="2" id="KW-1185">Reference proteome</keyword>
<dbReference type="RefSeq" id="WP_219547989.1">
    <property type="nucleotide sequence ID" value="NZ_JAHKRN010000036.1"/>
</dbReference>
<sequence length="187" mass="20707">MIDKSYYRWFNGYTNNVLALTWCSAATTDDVLASCRIPPEITEPMKFLGGDVDMLIGRLGTGTVILDYSVDCPTPGALPALARQGPCLRAAWCDEVPAIVSYHHQDGRMIEFDAASRDRYPNPDLASVERWIATTPGGKESWDDHWGRAVLVTAEALVEASVDEEWMQSMHVGVTFPPSTPVDTWRS</sequence>
<comment type="caution">
    <text evidence="1">The sequence shown here is derived from an EMBL/GenBank/DDBJ whole genome shotgun (WGS) entry which is preliminary data.</text>
</comment>
<proteinExistence type="predicted"/>
<protein>
    <submittedName>
        <fullName evidence="1">Uncharacterized protein</fullName>
    </submittedName>
</protein>
<dbReference type="Proteomes" id="UP001596096">
    <property type="component" value="Unassembled WGS sequence"/>
</dbReference>
<evidence type="ECO:0000313" key="1">
    <source>
        <dbReference type="EMBL" id="MFC5818459.1"/>
    </source>
</evidence>
<accession>A0ABW1C096</accession>
<name>A0ABW1C096_9ACTN</name>
<evidence type="ECO:0000313" key="2">
    <source>
        <dbReference type="Proteomes" id="UP001596096"/>
    </source>
</evidence>
<gene>
    <name evidence="1" type="ORF">ACFPUY_25430</name>
</gene>
<dbReference type="EMBL" id="JBHSNW010000013">
    <property type="protein sequence ID" value="MFC5818459.1"/>
    <property type="molecule type" value="Genomic_DNA"/>
</dbReference>